<dbReference type="RefSeq" id="WP_310272726.1">
    <property type="nucleotide sequence ID" value="NZ_JAVDXW010000001.1"/>
</dbReference>
<dbReference type="EMBL" id="JAVDXW010000001">
    <property type="protein sequence ID" value="MDR7301776.1"/>
    <property type="molecule type" value="Genomic_DNA"/>
</dbReference>
<evidence type="ECO:0000256" key="1">
    <source>
        <dbReference type="SAM" id="MobiDB-lite"/>
    </source>
</evidence>
<organism evidence="3 4">
    <name type="scientific">Haloactinomyces albus</name>
    <dbReference type="NCBI Taxonomy" id="1352928"/>
    <lineage>
        <taxon>Bacteria</taxon>
        <taxon>Bacillati</taxon>
        <taxon>Actinomycetota</taxon>
        <taxon>Actinomycetes</taxon>
        <taxon>Actinopolysporales</taxon>
        <taxon>Actinopolysporaceae</taxon>
        <taxon>Haloactinomyces</taxon>
    </lineage>
</organism>
<feature type="compositionally biased region" description="Basic and acidic residues" evidence="1">
    <location>
        <begin position="16"/>
        <end position="26"/>
    </location>
</feature>
<feature type="transmembrane region" description="Helical" evidence="2">
    <location>
        <begin position="51"/>
        <end position="76"/>
    </location>
</feature>
<keyword evidence="2" id="KW-1133">Transmembrane helix</keyword>
<dbReference type="AlphaFoldDB" id="A0AAE3ZBC3"/>
<evidence type="ECO:0000313" key="4">
    <source>
        <dbReference type="Proteomes" id="UP001180845"/>
    </source>
</evidence>
<evidence type="ECO:0000256" key="2">
    <source>
        <dbReference type="SAM" id="Phobius"/>
    </source>
</evidence>
<keyword evidence="2" id="KW-0472">Membrane</keyword>
<comment type="caution">
    <text evidence="3">The sequence shown here is derived from an EMBL/GenBank/DDBJ whole genome shotgun (WGS) entry which is preliminary data.</text>
</comment>
<reference evidence="3" key="1">
    <citation type="submission" date="2023-07" db="EMBL/GenBank/DDBJ databases">
        <title>Sequencing the genomes of 1000 actinobacteria strains.</title>
        <authorList>
            <person name="Klenk H.-P."/>
        </authorList>
    </citation>
    <scope>NUCLEOTIDE SEQUENCE</scope>
    <source>
        <strain evidence="3">DSM 45977</strain>
    </source>
</reference>
<feature type="transmembrane region" description="Helical" evidence="2">
    <location>
        <begin position="117"/>
        <end position="138"/>
    </location>
</feature>
<feature type="region of interest" description="Disordered" evidence="1">
    <location>
        <begin position="1"/>
        <end position="26"/>
    </location>
</feature>
<sequence length="142" mass="15236">MSEGSGNPARAGETGEQQKIDTHRGEQAFVAGRRRRRTSDSFDFAKARARVVTVIAALVRWAGNLAAVILAAHVVLTVGGANPDNSITRFVADWAKPLALGFRNLFPQPGDPELDVLVNYGLAALFWLIVTSLAVKIVRALG</sequence>
<protein>
    <recommendedName>
        <fullName evidence="5">YggT family protein</fullName>
    </recommendedName>
</protein>
<keyword evidence="2" id="KW-0812">Transmembrane</keyword>
<accession>A0AAE3ZBC3</accession>
<dbReference type="Proteomes" id="UP001180845">
    <property type="component" value="Unassembled WGS sequence"/>
</dbReference>
<proteinExistence type="predicted"/>
<evidence type="ECO:0008006" key="5">
    <source>
        <dbReference type="Google" id="ProtNLM"/>
    </source>
</evidence>
<name>A0AAE3ZBC3_9ACTN</name>
<keyword evidence="4" id="KW-1185">Reference proteome</keyword>
<gene>
    <name evidence="3" type="ORF">JOF55_001957</name>
</gene>
<evidence type="ECO:0000313" key="3">
    <source>
        <dbReference type="EMBL" id="MDR7301776.1"/>
    </source>
</evidence>